<organism evidence="1 2">
    <name type="scientific">Natranaerovirga hydrolytica</name>
    <dbReference type="NCBI Taxonomy" id="680378"/>
    <lineage>
        <taxon>Bacteria</taxon>
        <taxon>Bacillati</taxon>
        <taxon>Bacillota</taxon>
        <taxon>Clostridia</taxon>
        <taxon>Lachnospirales</taxon>
        <taxon>Natranaerovirgaceae</taxon>
        <taxon>Natranaerovirga</taxon>
    </lineage>
</organism>
<gene>
    <name evidence="1" type="ORF">EDC19_0467</name>
</gene>
<name>A0A4R1MZP6_9FIRM</name>
<dbReference type="EMBL" id="SMGQ01000011">
    <property type="protein sequence ID" value="TCK98052.1"/>
    <property type="molecule type" value="Genomic_DNA"/>
</dbReference>
<dbReference type="Proteomes" id="UP000294545">
    <property type="component" value="Unassembled WGS sequence"/>
</dbReference>
<protein>
    <submittedName>
        <fullName evidence="1">Uncharacterized protein</fullName>
    </submittedName>
</protein>
<dbReference type="OrthoDB" id="1430354at2"/>
<proteinExistence type="predicted"/>
<comment type="caution">
    <text evidence="1">The sequence shown here is derived from an EMBL/GenBank/DDBJ whole genome shotgun (WGS) entry which is preliminary data.</text>
</comment>
<keyword evidence="2" id="KW-1185">Reference proteome</keyword>
<accession>A0A4R1MZP6</accession>
<evidence type="ECO:0000313" key="2">
    <source>
        <dbReference type="Proteomes" id="UP000294545"/>
    </source>
</evidence>
<reference evidence="1 2" key="1">
    <citation type="submission" date="2019-03" db="EMBL/GenBank/DDBJ databases">
        <title>Genomic Encyclopedia of Type Strains, Phase IV (KMG-IV): sequencing the most valuable type-strain genomes for metagenomic binning, comparative biology and taxonomic classification.</title>
        <authorList>
            <person name="Goeker M."/>
        </authorList>
    </citation>
    <scope>NUCLEOTIDE SEQUENCE [LARGE SCALE GENOMIC DNA]</scope>
    <source>
        <strain evidence="1 2">DSM 24176</strain>
    </source>
</reference>
<dbReference type="RefSeq" id="WP_132279917.1">
    <property type="nucleotide sequence ID" value="NZ_SMGQ01000011.1"/>
</dbReference>
<sequence length="252" mass="29934">MKSIIEVKEEYNNSIDKEAEKIAELYLKDNMITYNVLSFIHQLYSSAKLNQYDNEQFASAYHNPITSDVEFYISRIIFHIIKKKELNWKISLRKQKNKCAPDIRIDYNNETKFIIEIKVKAGWIQQIFSRKRYEHDMKRYEENLIDVSPDKRVTEVRNQFDKYQKAFNIGSSKIFVLVSTLSDVHRKKYDYLNVNDYKHSFIRHTDLPFNNLVVLSNNLNIDISKEENISIYEPSSDLEKMLDTIFGSSTRS</sequence>
<dbReference type="AlphaFoldDB" id="A0A4R1MZP6"/>
<evidence type="ECO:0000313" key="1">
    <source>
        <dbReference type="EMBL" id="TCK98052.1"/>
    </source>
</evidence>